<proteinExistence type="predicted"/>
<organism evidence="1 2">
    <name type="scientific">Striga asiatica</name>
    <name type="common">Asiatic witchweed</name>
    <name type="synonym">Buchnera asiatica</name>
    <dbReference type="NCBI Taxonomy" id="4170"/>
    <lineage>
        <taxon>Eukaryota</taxon>
        <taxon>Viridiplantae</taxon>
        <taxon>Streptophyta</taxon>
        <taxon>Embryophyta</taxon>
        <taxon>Tracheophyta</taxon>
        <taxon>Spermatophyta</taxon>
        <taxon>Magnoliopsida</taxon>
        <taxon>eudicotyledons</taxon>
        <taxon>Gunneridae</taxon>
        <taxon>Pentapetalae</taxon>
        <taxon>asterids</taxon>
        <taxon>lamiids</taxon>
        <taxon>Lamiales</taxon>
        <taxon>Orobanchaceae</taxon>
        <taxon>Buchnereae</taxon>
        <taxon>Striga</taxon>
    </lineage>
</organism>
<protein>
    <submittedName>
        <fullName evidence="1">Uncharacterized protein</fullName>
    </submittedName>
</protein>
<accession>A0A5A7PHT4</accession>
<name>A0A5A7PHT4_STRAF</name>
<keyword evidence="2" id="KW-1185">Reference proteome</keyword>
<dbReference type="AlphaFoldDB" id="A0A5A7PHT4"/>
<evidence type="ECO:0000313" key="1">
    <source>
        <dbReference type="EMBL" id="GER32202.1"/>
    </source>
</evidence>
<sequence>MAKSCGLINRAHDSINKGFQIPSYFYGLTTELLTRRKEEEASHPVFELGMRSERTNGIRAWSFLPVHPRFVTKNFYLEKRQHSLEVLRSPVEAEKLLVSPANESLAGSE</sequence>
<dbReference type="Proteomes" id="UP000325081">
    <property type="component" value="Unassembled WGS sequence"/>
</dbReference>
<reference evidence="2" key="1">
    <citation type="journal article" date="2019" name="Curr. Biol.">
        <title>Genome Sequence of Striga asiatica Provides Insight into the Evolution of Plant Parasitism.</title>
        <authorList>
            <person name="Yoshida S."/>
            <person name="Kim S."/>
            <person name="Wafula E.K."/>
            <person name="Tanskanen J."/>
            <person name="Kim Y.M."/>
            <person name="Honaas L."/>
            <person name="Yang Z."/>
            <person name="Spallek T."/>
            <person name="Conn C.E."/>
            <person name="Ichihashi Y."/>
            <person name="Cheong K."/>
            <person name="Cui S."/>
            <person name="Der J.P."/>
            <person name="Gundlach H."/>
            <person name="Jiao Y."/>
            <person name="Hori C."/>
            <person name="Ishida J.K."/>
            <person name="Kasahara H."/>
            <person name="Kiba T."/>
            <person name="Kim M.S."/>
            <person name="Koo N."/>
            <person name="Laohavisit A."/>
            <person name="Lee Y.H."/>
            <person name="Lumba S."/>
            <person name="McCourt P."/>
            <person name="Mortimer J.C."/>
            <person name="Mutuku J.M."/>
            <person name="Nomura T."/>
            <person name="Sasaki-Sekimoto Y."/>
            <person name="Seto Y."/>
            <person name="Wang Y."/>
            <person name="Wakatake T."/>
            <person name="Sakakibara H."/>
            <person name="Demura T."/>
            <person name="Yamaguchi S."/>
            <person name="Yoneyama K."/>
            <person name="Manabe R.I."/>
            <person name="Nelson D.C."/>
            <person name="Schulman A.H."/>
            <person name="Timko M.P."/>
            <person name="dePamphilis C.W."/>
            <person name="Choi D."/>
            <person name="Shirasu K."/>
        </authorList>
    </citation>
    <scope>NUCLEOTIDE SEQUENCE [LARGE SCALE GENOMIC DNA]</scope>
    <source>
        <strain evidence="2">cv. UVA1</strain>
    </source>
</reference>
<evidence type="ECO:0000313" key="2">
    <source>
        <dbReference type="Proteomes" id="UP000325081"/>
    </source>
</evidence>
<gene>
    <name evidence="1" type="ORF">STAS_08263</name>
</gene>
<dbReference type="EMBL" id="BKCP01004572">
    <property type="protein sequence ID" value="GER32202.1"/>
    <property type="molecule type" value="Genomic_DNA"/>
</dbReference>
<comment type="caution">
    <text evidence="1">The sequence shown here is derived from an EMBL/GenBank/DDBJ whole genome shotgun (WGS) entry which is preliminary data.</text>
</comment>